<evidence type="ECO:0000313" key="4">
    <source>
        <dbReference type="Proteomes" id="UP000000448"/>
    </source>
</evidence>
<dbReference type="HOGENOM" id="CLU_019642_0_0_7"/>
<dbReference type="eggNOG" id="COG3410">
    <property type="taxonomic scope" value="Bacteria"/>
</dbReference>
<dbReference type="Pfam" id="PF08378">
    <property type="entry name" value="NERD"/>
    <property type="match status" value="1"/>
</dbReference>
<gene>
    <name evidence="3" type="ordered locus">NAMH_1778</name>
</gene>
<feature type="domain" description="NERD" evidence="1">
    <location>
        <begin position="57"/>
        <end position="153"/>
    </location>
</feature>
<dbReference type="Proteomes" id="UP000000448">
    <property type="component" value="Chromosome"/>
</dbReference>
<evidence type="ECO:0000313" key="3">
    <source>
        <dbReference type="EMBL" id="ACM92373.1"/>
    </source>
</evidence>
<dbReference type="Pfam" id="PF09848">
    <property type="entry name" value="SLFN-g3_helicase"/>
    <property type="match status" value="1"/>
</dbReference>
<dbReference type="InterPro" id="IPR027417">
    <property type="entry name" value="P-loop_NTPase"/>
</dbReference>
<feature type="domain" description="Schlafen group 3-like DNA/RNA helicase" evidence="2">
    <location>
        <begin position="243"/>
        <end position="578"/>
    </location>
</feature>
<dbReference type="SUPFAM" id="SSF52540">
    <property type="entry name" value="P-loop containing nucleoside triphosphate hydrolases"/>
    <property type="match status" value="1"/>
</dbReference>
<dbReference type="KEGG" id="nam:NAMH_1778"/>
<dbReference type="RefSeq" id="WP_012663744.1">
    <property type="nucleotide sequence ID" value="NC_012115.1"/>
</dbReference>
<dbReference type="EMBL" id="CP001279">
    <property type="protein sequence ID" value="ACM92373.1"/>
    <property type="molecule type" value="Genomic_DNA"/>
</dbReference>
<protein>
    <recommendedName>
        <fullName evidence="5">Schlafen group 3-like DNA/RNA helicase domain-containing protein</fullName>
    </recommendedName>
</protein>
<sequence>MIVYQNTKSGFLEDVLSGSIVNLLETLTKEILNVTVSPSEKRSWENSLSKMYMVLNASKMEDDVIVAIEYQIPATSKRIDFLAVSDKKLFIVELKQWESIEKTSMPNIVKTYLGRKVREVVHPSYQVYSYKRFIEDFNEFVRKNLEIIPVVFMHNMSKNSDFLDYDIVEKTEVFFKEDTKKLAEFLAVKAPKKDILEKIDASALSPSKSLVDAIVSMLEGNEEFILLDDQRVVFEKALSLKPKSVFIVKGGPGSGKSVVAVNLLAEFLKKGKNVRYVTKNLAPREVYKSKLKGKFKNKVIDSLFTSSGSFTTTLENEFDVLIVDEAHRLNEKSGLFAKGENQIKEIINSSKVSIFFIDEDQKVTFKDIGSVDEIKKWANELGAKVYEDELTSQFRCNGSDGYLAWLDDVLEIKNTANKTLEGIEYDFRVFDDVNEMYETLNKYKNSAIVAGYCWDWVSKKEDVDDIVIGNFSKKWNLADDGALWIMKNSLNQIGCIHTVQGLEVDYIGVIIGNDLRYEDGIITDPSKRAKTDKSLSGYKKMLKEDPLKAEGMADQIIKNTYRVLMSRGMKGCFVYCADKNLKEYLRKRI</sequence>
<name>B9L706_NAUPA</name>
<dbReference type="InterPro" id="IPR011528">
    <property type="entry name" value="NERD"/>
</dbReference>
<proteinExistence type="predicted"/>
<organism evidence="3 4">
    <name type="scientific">Nautilia profundicola (strain ATCC BAA-1463 / DSM 18972 / AmH)</name>
    <dbReference type="NCBI Taxonomy" id="598659"/>
    <lineage>
        <taxon>Bacteria</taxon>
        <taxon>Pseudomonadati</taxon>
        <taxon>Campylobacterota</taxon>
        <taxon>Epsilonproteobacteria</taxon>
        <taxon>Nautiliales</taxon>
        <taxon>Nautiliaceae</taxon>
        <taxon>Nautilia</taxon>
    </lineage>
</organism>
<dbReference type="AlphaFoldDB" id="B9L706"/>
<evidence type="ECO:0000259" key="1">
    <source>
        <dbReference type="Pfam" id="PF08378"/>
    </source>
</evidence>
<reference evidence="3 4" key="1">
    <citation type="journal article" date="2009" name="PLoS Genet.">
        <title>Adaptations to submarine hydrothermal environments exemplified by the genome of Nautilia profundicola.</title>
        <authorList>
            <person name="Campbell B.J."/>
            <person name="Smith J.L."/>
            <person name="Hanson T.E."/>
            <person name="Klotz M.G."/>
            <person name="Stein L.Y."/>
            <person name="Lee C.K."/>
            <person name="Wu D."/>
            <person name="Robinson J.M."/>
            <person name="Khouri H.M."/>
            <person name="Eisen J.A."/>
            <person name="Cary S.C."/>
        </authorList>
    </citation>
    <scope>NUCLEOTIDE SEQUENCE [LARGE SCALE GENOMIC DNA]</scope>
    <source>
        <strain evidence="4">ATCC BAA-1463 / DSM 18972 / AmH</strain>
    </source>
</reference>
<accession>B9L706</accession>
<dbReference type="STRING" id="598659.NAMH_1778"/>
<dbReference type="eggNOG" id="COG0507">
    <property type="taxonomic scope" value="Bacteria"/>
</dbReference>
<dbReference type="Gene3D" id="3.40.50.300">
    <property type="entry name" value="P-loop containing nucleotide triphosphate hydrolases"/>
    <property type="match status" value="1"/>
</dbReference>
<evidence type="ECO:0008006" key="5">
    <source>
        <dbReference type="Google" id="ProtNLM"/>
    </source>
</evidence>
<keyword evidence="4" id="KW-1185">Reference proteome</keyword>
<dbReference type="InterPro" id="IPR018647">
    <property type="entry name" value="SLFN_3-like_DNA/RNA_helicase"/>
</dbReference>
<evidence type="ECO:0000259" key="2">
    <source>
        <dbReference type="Pfam" id="PF09848"/>
    </source>
</evidence>